<comment type="caution">
    <text evidence="3">The sequence shown here is derived from an EMBL/GenBank/DDBJ whole genome shotgun (WGS) entry which is preliminary data.</text>
</comment>
<dbReference type="SUPFAM" id="SSF57667">
    <property type="entry name" value="beta-beta-alpha zinc fingers"/>
    <property type="match status" value="1"/>
</dbReference>
<dbReference type="InterPro" id="IPR013087">
    <property type="entry name" value="Znf_C2H2_type"/>
</dbReference>
<feature type="compositionally biased region" description="Polar residues" evidence="1">
    <location>
        <begin position="294"/>
        <end position="304"/>
    </location>
</feature>
<feature type="domain" description="C2H2-type" evidence="2">
    <location>
        <begin position="442"/>
        <end position="466"/>
    </location>
</feature>
<dbReference type="GO" id="GO:0006357">
    <property type="term" value="P:regulation of transcription by RNA polymerase II"/>
    <property type="evidence" value="ECO:0007669"/>
    <property type="project" value="TreeGrafter"/>
</dbReference>
<dbReference type="SMART" id="SM00355">
    <property type="entry name" value="ZnF_C2H2"/>
    <property type="match status" value="3"/>
</dbReference>
<evidence type="ECO:0000256" key="1">
    <source>
        <dbReference type="SAM" id="MobiDB-lite"/>
    </source>
</evidence>
<feature type="domain" description="C2H2-type" evidence="2">
    <location>
        <begin position="377"/>
        <end position="402"/>
    </location>
</feature>
<dbReference type="InterPro" id="IPR036236">
    <property type="entry name" value="Znf_C2H2_sf"/>
</dbReference>
<feature type="compositionally biased region" description="Low complexity" evidence="1">
    <location>
        <begin position="330"/>
        <end position="346"/>
    </location>
</feature>
<organism evidence="3 4">
    <name type="scientific">Penicillium frequentans</name>
    <dbReference type="NCBI Taxonomy" id="3151616"/>
    <lineage>
        <taxon>Eukaryota</taxon>
        <taxon>Fungi</taxon>
        <taxon>Dikarya</taxon>
        <taxon>Ascomycota</taxon>
        <taxon>Pezizomycotina</taxon>
        <taxon>Eurotiomycetes</taxon>
        <taxon>Eurotiomycetidae</taxon>
        <taxon>Eurotiales</taxon>
        <taxon>Aspergillaceae</taxon>
        <taxon>Penicillium</taxon>
    </lineage>
</organism>
<feature type="domain" description="C2H2-type" evidence="2">
    <location>
        <begin position="408"/>
        <end position="437"/>
    </location>
</feature>
<evidence type="ECO:0000259" key="2">
    <source>
        <dbReference type="SMART" id="SM00355"/>
    </source>
</evidence>
<reference evidence="3 4" key="1">
    <citation type="journal article" date="2023" name="IMA Fungus">
        <title>Comparative genomic study of the Penicillium genus elucidates a diverse pangenome and 15 lateral gene transfer events.</title>
        <authorList>
            <person name="Petersen C."/>
            <person name="Sorensen T."/>
            <person name="Nielsen M.R."/>
            <person name="Sondergaard T.E."/>
            <person name="Sorensen J.L."/>
            <person name="Fitzpatrick D.A."/>
            <person name="Frisvad J.C."/>
            <person name="Nielsen K.L."/>
        </authorList>
    </citation>
    <scope>NUCLEOTIDE SEQUENCE [LARGE SCALE GENOMIC DNA]</scope>
    <source>
        <strain evidence="3 4">IBT 35679</strain>
    </source>
</reference>
<feature type="region of interest" description="Disordered" evidence="1">
    <location>
        <begin position="316"/>
        <end position="350"/>
    </location>
</feature>
<evidence type="ECO:0000313" key="4">
    <source>
        <dbReference type="Proteomes" id="UP001220324"/>
    </source>
</evidence>
<dbReference type="AlphaFoldDB" id="A0AAD6CJY2"/>
<gene>
    <name evidence="3" type="ORF">N7494_013181</name>
</gene>
<evidence type="ECO:0000313" key="3">
    <source>
        <dbReference type="EMBL" id="KAJ5522995.1"/>
    </source>
</evidence>
<feature type="region of interest" description="Disordered" evidence="1">
    <location>
        <begin position="32"/>
        <end position="55"/>
    </location>
</feature>
<dbReference type="PANTHER" id="PTHR46179:SF19">
    <property type="entry name" value="C2H2 FINGER DOMAIN TRANSCRIPTION FACTOR (EUROFUNG)-RELATED"/>
    <property type="match status" value="1"/>
</dbReference>
<dbReference type="GO" id="GO:0005634">
    <property type="term" value="C:nucleus"/>
    <property type="evidence" value="ECO:0007669"/>
    <property type="project" value="TreeGrafter"/>
</dbReference>
<dbReference type="InterPro" id="IPR051061">
    <property type="entry name" value="Zinc_finger_trans_reg"/>
</dbReference>
<dbReference type="Gene3D" id="3.30.160.60">
    <property type="entry name" value="Classic Zinc Finger"/>
    <property type="match status" value="2"/>
</dbReference>
<feature type="compositionally biased region" description="Polar residues" evidence="1">
    <location>
        <begin position="252"/>
        <end position="261"/>
    </location>
</feature>
<proteinExistence type="predicted"/>
<dbReference type="Proteomes" id="UP001220324">
    <property type="component" value="Unassembled WGS sequence"/>
</dbReference>
<protein>
    <recommendedName>
        <fullName evidence="2">C2H2-type domain-containing protein</fullName>
    </recommendedName>
</protein>
<sequence length="498" mass="55386">MACEIYVSEEANNRSPQLVPQKINYEVEDELPPFTSDNKCDKETHDHSRKPHQTKSQLERCYDDGALMRIMGLDNLEVATRAEQHPLDWSPKQNKTQDLDRIPKNLRSPVFKFKSISATRPSVVTPILEKEYKEGSLRPLWRTLPPLVPSQDPKSDFHPRRPPVLSLAAISTDSPTNLVPHGIISTAERLSSDSKRPDLKTCISLLSLQSLAPLDTGSNTKSLPSIHSALGLSPPEFSSAQISGLPSPPRYSHQQFATSRSKNPHERQLPSLLPQAPPSLPSYRSPISIKDKSTNASPVSRPSFWRTPTSAVSIELQRPLPPPSDPNHHASSTTAKTPATSYPTSTEPVAPAARQWTPFSLHPSPQDGSAISNIGSYKCTYPGCAAAPFQTQYLLNSHANVHSSNRPYFCPVEGCPRSVGGNGFKRRNEMMRHDLVHNSPGYVCPFCPDQHKYPRPDNLQRHVRVHHVDKSKDDPILRQVLAQKPTGRKQGRRKRPNG</sequence>
<keyword evidence="4" id="KW-1185">Reference proteome</keyword>
<accession>A0AAD6CJY2</accession>
<feature type="region of interest" description="Disordered" evidence="1">
    <location>
        <begin position="237"/>
        <end position="304"/>
    </location>
</feature>
<dbReference type="PANTHER" id="PTHR46179">
    <property type="entry name" value="ZINC FINGER PROTEIN"/>
    <property type="match status" value="1"/>
</dbReference>
<dbReference type="EMBL" id="JAQIZZ010000010">
    <property type="protein sequence ID" value="KAJ5522995.1"/>
    <property type="molecule type" value="Genomic_DNA"/>
</dbReference>
<name>A0AAD6CJY2_9EURO</name>